<feature type="transmembrane region" description="Helical" evidence="2">
    <location>
        <begin position="231"/>
        <end position="251"/>
    </location>
</feature>
<accession>A0A8H4IX92</accession>
<keyword evidence="2" id="KW-0812">Transmembrane</keyword>
<evidence type="ECO:0000313" key="3">
    <source>
        <dbReference type="EMBL" id="KAF4308017.1"/>
    </source>
</evidence>
<keyword evidence="2" id="KW-1133">Transmembrane helix</keyword>
<sequence>MDNSKQPSRPSYDDDVPSTVFAILPAVIQSRIPRLKSLRRTVSDFRSRPLVSYARPPCPAVHKSHGAQTPPPSYSSRPPSSAQMRRGSGVSDSETVHPLSDDTLVDERPSSSSSAAALPIYRTVEMPSSVNWKFASQGLNLLTAALQDYTTPEGCNSETSSFGRTLYIQALTLLLRGLPCNLNTQEKMSIETSLPPDIVKVIHVDVSSGQLICQGKQHVSEPQRPVPEPSWLHRLLASSIIQFFLLLHLLLPYIKLFIGHAYQYERQHRISERLVSSSINTVDELGRRSIRFTNAIFQMNDGKVGQTINDLTLWWLRGVTGGIHEGVSEGFMLLGARNNVQYSKS</sequence>
<proteinExistence type="predicted"/>
<evidence type="ECO:0000256" key="2">
    <source>
        <dbReference type="SAM" id="Phobius"/>
    </source>
</evidence>
<dbReference type="EMBL" id="WWBZ02000022">
    <property type="protein sequence ID" value="KAF4308017.1"/>
    <property type="molecule type" value="Genomic_DNA"/>
</dbReference>
<dbReference type="Proteomes" id="UP000572817">
    <property type="component" value="Unassembled WGS sequence"/>
</dbReference>
<dbReference type="OrthoDB" id="190201at2759"/>
<evidence type="ECO:0000256" key="1">
    <source>
        <dbReference type="SAM" id="MobiDB-lite"/>
    </source>
</evidence>
<organism evidence="3 4">
    <name type="scientific">Botryosphaeria dothidea</name>
    <dbReference type="NCBI Taxonomy" id="55169"/>
    <lineage>
        <taxon>Eukaryota</taxon>
        <taxon>Fungi</taxon>
        <taxon>Dikarya</taxon>
        <taxon>Ascomycota</taxon>
        <taxon>Pezizomycotina</taxon>
        <taxon>Dothideomycetes</taxon>
        <taxon>Dothideomycetes incertae sedis</taxon>
        <taxon>Botryosphaeriales</taxon>
        <taxon>Botryosphaeriaceae</taxon>
        <taxon>Botryosphaeria</taxon>
    </lineage>
</organism>
<protein>
    <submittedName>
        <fullName evidence="3">Ubiquitin-conjugating enzyme</fullName>
    </submittedName>
</protein>
<keyword evidence="2" id="KW-0472">Membrane</keyword>
<reference evidence="3" key="1">
    <citation type="submission" date="2020-04" db="EMBL/GenBank/DDBJ databases">
        <title>Genome Assembly and Annotation of Botryosphaeria dothidea sdau 11-99, a Latent Pathogen of Apple Fruit Ring Rot in China.</title>
        <authorList>
            <person name="Yu C."/>
            <person name="Diao Y."/>
            <person name="Lu Q."/>
            <person name="Zhao J."/>
            <person name="Cui S."/>
            <person name="Peng C."/>
            <person name="He B."/>
            <person name="Liu H."/>
        </authorList>
    </citation>
    <scope>NUCLEOTIDE SEQUENCE [LARGE SCALE GENOMIC DNA]</scope>
    <source>
        <strain evidence="3">Sdau11-99</strain>
    </source>
</reference>
<dbReference type="AlphaFoldDB" id="A0A8H4IX92"/>
<gene>
    <name evidence="3" type="ORF">GTA08_BOTSDO03951</name>
</gene>
<comment type="caution">
    <text evidence="3">The sequence shown here is derived from an EMBL/GenBank/DDBJ whole genome shotgun (WGS) entry which is preliminary data.</text>
</comment>
<evidence type="ECO:0000313" key="4">
    <source>
        <dbReference type="Proteomes" id="UP000572817"/>
    </source>
</evidence>
<feature type="region of interest" description="Disordered" evidence="1">
    <location>
        <begin position="53"/>
        <end position="111"/>
    </location>
</feature>
<name>A0A8H4IX92_9PEZI</name>
<keyword evidence="4" id="KW-1185">Reference proteome</keyword>